<keyword evidence="1" id="KW-1133">Transmembrane helix</keyword>
<evidence type="ECO:0000256" key="1">
    <source>
        <dbReference type="SAM" id="Phobius"/>
    </source>
</evidence>
<feature type="transmembrane region" description="Helical" evidence="1">
    <location>
        <begin position="20"/>
        <end position="41"/>
    </location>
</feature>
<gene>
    <name evidence="2" type="ORF">M514_28431</name>
</gene>
<feature type="non-terminal residue" evidence="2">
    <location>
        <position position="1"/>
    </location>
</feature>
<accession>A0A085MQ95</accession>
<dbReference type="EMBL" id="KL368016">
    <property type="protein sequence ID" value="KFD59391.1"/>
    <property type="molecule type" value="Genomic_DNA"/>
</dbReference>
<evidence type="ECO:0000313" key="2">
    <source>
        <dbReference type="EMBL" id="KFD59391.1"/>
    </source>
</evidence>
<reference evidence="2" key="1">
    <citation type="journal article" date="2014" name="Nat. Genet.">
        <title>Genome and transcriptome of the porcine whipworm Trichuris suis.</title>
        <authorList>
            <person name="Jex A.R."/>
            <person name="Nejsum P."/>
            <person name="Schwarz E.M."/>
            <person name="Hu L."/>
            <person name="Young N.D."/>
            <person name="Hall R.S."/>
            <person name="Korhonen P.K."/>
            <person name="Liao S."/>
            <person name="Thamsborg S."/>
            <person name="Xia J."/>
            <person name="Xu P."/>
            <person name="Wang S."/>
            <person name="Scheerlinck J.P."/>
            <person name="Hofmann A."/>
            <person name="Sternberg P.W."/>
            <person name="Wang J."/>
            <person name="Gasser R.B."/>
        </authorList>
    </citation>
    <scope>NUCLEOTIDE SEQUENCE [LARGE SCALE GENOMIC DNA]</scope>
    <source>
        <strain evidence="2">DCEP-RM93F</strain>
    </source>
</reference>
<feature type="transmembrane region" description="Helical" evidence="1">
    <location>
        <begin position="48"/>
        <end position="67"/>
    </location>
</feature>
<keyword evidence="1" id="KW-0472">Membrane</keyword>
<dbReference type="AlphaFoldDB" id="A0A085MQ95"/>
<sequence>LPDHTVSGTAALFDEFSTRFLTYAVAVTASAQNCLGSPLGFSMDLTKSIKVLFTLSATLFICGVSTFERSCLMPNFLKYEDISALQYSKPLSFPPSSPSREVKISYENAEACYKTPRLPKPLSVRIILTLCPVRRSAILMNSFSLSAASDFAFRQATTILRQQTS</sequence>
<keyword evidence="1" id="KW-0812">Transmembrane</keyword>
<proteinExistence type="predicted"/>
<organism evidence="2">
    <name type="scientific">Trichuris suis</name>
    <name type="common">pig whipworm</name>
    <dbReference type="NCBI Taxonomy" id="68888"/>
    <lineage>
        <taxon>Eukaryota</taxon>
        <taxon>Metazoa</taxon>
        <taxon>Ecdysozoa</taxon>
        <taxon>Nematoda</taxon>
        <taxon>Enoplea</taxon>
        <taxon>Dorylaimia</taxon>
        <taxon>Trichinellida</taxon>
        <taxon>Trichuridae</taxon>
        <taxon>Trichuris</taxon>
    </lineage>
</organism>
<dbReference type="Proteomes" id="UP000030758">
    <property type="component" value="Unassembled WGS sequence"/>
</dbReference>
<name>A0A085MQ95_9BILA</name>
<protein>
    <submittedName>
        <fullName evidence="2">Uncharacterized protein</fullName>
    </submittedName>
</protein>